<dbReference type="EMBL" id="BSYO01000020">
    <property type="protein sequence ID" value="GMH19505.1"/>
    <property type="molecule type" value="Genomic_DNA"/>
</dbReference>
<name>A0AAD3SXC3_NEPGR</name>
<comment type="caution">
    <text evidence="2">The sequence shown here is derived from an EMBL/GenBank/DDBJ whole genome shotgun (WGS) entry which is preliminary data.</text>
</comment>
<gene>
    <name evidence="2" type="ORF">Nepgr_021346</name>
</gene>
<feature type="region of interest" description="Disordered" evidence="1">
    <location>
        <begin position="72"/>
        <end position="95"/>
    </location>
</feature>
<evidence type="ECO:0000256" key="1">
    <source>
        <dbReference type="SAM" id="MobiDB-lite"/>
    </source>
</evidence>
<feature type="region of interest" description="Disordered" evidence="1">
    <location>
        <begin position="32"/>
        <end position="51"/>
    </location>
</feature>
<keyword evidence="3" id="KW-1185">Reference proteome</keyword>
<evidence type="ECO:0000313" key="3">
    <source>
        <dbReference type="Proteomes" id="UP001279734"/>
    </source>
</evidence>
<accession>A0AAD3SXC3</accession>
<protein>
    <submittedName>
        <fullName evidence="2">Uncharacterized protein</fullName>
    </submittedName>
</protein>
<evidence type="ECO:0000313" key="2">
    <source>
        <dbReference type="EMBL" id="GMH19505.1"/>
    </source>
</evidence>
<dbReference type="AlphaFoldDB" id="A0AAD3SXC3"/>
<organism evidence="2 3">
    <name type="scientific">Nepenthes gracilis</name>
    <name type="common">Slender pitcher plant</name>
    <dbReference type="NCBI Taxonomy" id="150966"/>
    <lineage>
        <taxon>Eukaryota</taxon>
        <taxon>Viridiplantae</taxon>
        <taxon>Streptophyta</taxon>
        <taxon>Embryophyta</taxon>
        <taxon>Tracheophyta</taxon>
        <taxon>Spermatophyta</taxon>
        <taxon>Magnoliopsida</taxon>
        <taxon>eudicotyledons</taxon>
        <taxon>Gunneridae</taxon>
        <taxon>Pentapetalae</taxon>
        <taxon>Caryophyllales</taxon>
        <taxon>Nepenthaceae</taxon>
        <taxon>Nepenthes</taxon>
    </lineage>
</organism>
<feature type="compositionally biased region" description="Basic and acidic residues" evidence="1">
    <location>
        <begin position="32"/>
        <end position="41"/>
    </location>
</feature>
<dbReference type="Proteomes" id="UP001279734">
    <property type="component" value="Unassembled WGS sequence"/>
</dbReference>
<proteinExistence type="predicted"/>
<sequence length="95" mass="10807">MLPPVLLLVAIHRAKPFRRTRGFNRMVHERNKRIPEVKDQMADSDSTSSHSLCGWSVESLIRALARWPPNRGDTQMMQLNPQGPLPSEGCCRRTA</sequence>
<reference evidence="2" key="1">
    <citation type="submission" date="2023-05" db="EMBL/GenBank/DDBJ databases">
        <title>Nepenthes gracilis genome sequencing.</title>
        <authorList>
            <person name="Fukushima K."/>
        </authorList>
    </citation>
    <scope>NUCLEOTIDE SEQUENCE</scope>
    <source>
        <strain evidence="2">SING2019-196</strain>
    </source>
</reference>
<feature type="compositionally biased region" description="Polar residues" evidence="1">
    <location>
        <begin position="72"/>
        <end position="81"/>
    </location>
</feature>